<dbReference type="PROSITE" id="PS50969">
    <property type="entry name" value="FCP1"/>
    <property type="match status" value="1"/>
</dbReference>
<dbReference type="InterPro" id="IPR023214">
    <property type="entry name" value="HAD_sf"/>
</dbReference>
<evidence type="ECO:0000259" key="2">
    <source>
        <dbReference type="PROSITE" id="PS50969"/>
    </source>
</evidence>
<feature type="region of interest" description="Disordered" evidence="1">
    <location>
        <begin position="614"/>
        <end position="634"/>
    </location>
</feature>
<evidence type="ECO:0000256" key="1">
    <source>
        <dbReference type="SAM" id="MobiDB-lite"/>
    </source>
</evidence>
<evidence type="ECO:0000313" key="4">
    <source>
        <dbReference type="Proteomes" id="UP001497522"/>
    </source>
</evidence>
<dbReference type="InterPro" id="IPR004274">
    <property type="entry name" value="FCP1_dom"/>
</dbReference>
<dbReference type="InterPro" id="IPR036412">
    <property type="entry name" value="HAD-like_sf"/>
</dbReference>
<feature type="region of interest" description="Disordered" evidence="1">
    <location>
        <begin position="553"/>
        <end position="582"/>
    </location>
</feature>
<dbReference type="SUPFAM" id="SSF56784">
    <property type="entry name" value="HAD-like"/>
    <property type="match status" value="1"/>
</dbReference>
<feature type="compositionally biased region" description="Basic and acidic residues" evidence="1">
    <location>
        <begin position="614"/>
        <end position="632"/>
    </location>
</feature>
<feature type="region of interest" description="Disordered" evidence="1">
    <location>
        <begin position="696"/>
        <end position="721"/>
    </location>
</feature>
<feature type="compositionally biased region" description="Polar residues" evidence="1">
    <location>
        <begin position="918"/>
        <end position="935"/>
    </location>
</feature>
<evidence type="ECO:0000313" key="3">
    <source>
        <dbReference type="EMBL" id="CAK9870948.1"/>
    </source>
</evidence>
<feature type="compositionally biased region" description="Basic and acidic residues" evidence="1">
    <location>
        <begin position="709"/>
        <end position="721"/>
    </location>
</feature>
<feature type="region of interest" description="Disordered" evidence="1">
    <location>
        <begin position="483"/>
        <end position="509"/>
    </location>
</feature>
<sequence>MVSAPAKKKKLLVLDVNGLLVATYHKQEALPPEPHQVKLGNFYVYKRPFCEEFVLFCLENFTVGIWSSAREFNVNNLVEFVFKDLRHQLAFSWHQTHCTLTGVKHPDKKHKPVFLKELSKLWATFKPGEYGPSNCLLVDDSPYKALKNPPSTAIFPQTYTGHESDDNFLGGALRQYLEGLRDAEDVQAYVEKNPIGEPSITAASPLWQVYSGLIGAGQPESVNREANVASNSTLVGDDIIAHESSKKSRRSSPVCQLEEIYPDEKWSYSPRPVAEERLGKRLKHGWDREDDSHSGEQWGHSQRTVNNRKWDGVADCYSGERWSHSPRTVDDGKWGKQPKNERDRGANSYSGEKWGYSPRTVADERWGEQPKSVWDREVESAGWDHFDKQYAALNVPLQPREEQPNGEWDRVADGYSGEQRDHSATTVLDERWVEQPKREWDREVESAGWDHFNKQCSALNVPLPPQENQPKGEWDRVAAGYSGEQWGHSPRTVDDKNWGGQPNSEWDREAENDGWDRFEEQYDVSLSSQGGSQIDREGSQIRWDRDYQHGESIHCKRSGKTGGCEHMEGHRESDASFVPPLPGGESLVDREGRLVRLDRVHQCDGEFYQRRRSVEARGGHQMDKRRGWDAPRGRSNWHGRGRSWGHYFEHGSGHWNRPSPPYWNGTHNTSVEWRCQRGITGERRYEHYRGQYEQNANVKHAPSRRHSNRGRESWRIPANKDHADGGVIWGHPSVEEQDQEQDSWADFKVENRAGGGSWEVTSSADEIRHGWDNFSMENKASGGSWGGCSTEEQVQDGSNFTMENRGDGISWGAPTVEDQVDGWANFATARFVPKHGWANESEQGPSGFKTNHYTYDSRPGTYFGGRNHHRHELRASFATQNQGGHCWEGEHTYNSRAHSRHLSSENHRGGEGWEAHSGNDSSCASWPSPPQWNSTRESREPGRTRVSHGHR</sequence>
<feature type="compositionally biased region" description="Basic and acidic residues" evidence="1">
    <location>
        <begin position="321"/>
        <end position="345"/>
    </location>
</feature>
<feature type="compositionally biased region" description="Basic and acidic residues" evidence="1">
    <location>
        <begin position="563"/>
        <end position="574"/>
    </location>
</feature>
<reference evidence="3 4" key="1">
    <citation type="submission" date="2024-03" db="EMBL/GenBank/DDBJ databases">
        <authorList>
            <consortium name="ELIXIR-Norway"/>
            <consortium name="Elixir Norway"/>
        </authorList>
    </citation>
    <scope>NUCLEOTIDE SEQUENCE [LARGE SCALE GENOMIC DNA]</scope>
</reference>
<protein>
    <recommendedName>
        <fullName evidence="2">FCP1 homology domain-containing protein</fullName>
    </recommendedName>
</protein>
<dbReference type="SMART" id="SM00577">
    <property type="entry name" value="CPDc"/>
    <property type="match status" value="1"/>
</dbReference>
<gene>
    <name evidence="3" type="ORF">CSSPJE1EN2_LOCUS13616</name>
</gene>
<dbReference type="PANTHER" id="PTHR12210">
    <property type="entry name" value="DULLARD PROTEIN PHOSPHATASE"/>
    <property type="match status" value="1"/>
</dbReference>
<feature type="region of interest" description="Disordered" evidence="1">
    <location>
        <begin position="285"/>
        <end position="305"/>
    </location>
</feature>
<proteinExistence type="predicted"/>
<keyword evidence="4" id="KW-1185">Reference proteome</keyword>
<accession>A0ABP1B708</accession>
<feature type="domain" description="FCP1 homology" evidence="2">
    <location>
        <begin position="5"/>
        <end position="180"/>
    </location>
</feature>
<organism evidence="3 4">
    <name type="scientific">Sphagnum jensenii</name>
    <dbReference type="NCBI Taxonomy" id="128206"/>
    <lineage>
        <taxon>Eukaryota</taxon>
        <taxon>Viridiplantae</taxon>
        <taxon>Streptophyta</taxon>
        <taxon>Embryophyta</taxon>
        <taxon>Bryophyta</taxon>
        <taxon>Sphagnophytina</taxon>
        <taxon>Sphagnopsida</taxon>
        <taxon>Sphagnales</taxon>
        <taxon>Sphagnaceae</taxon>
        <taxon>Sphagnum</taxon>
    </lineage>
</organism>
<dbReference type="Pfam" id="PF03031">
    <property type="entry name" value="NIF"/>
    <property type="match status" value="1"/>
</dbReference>
<dbReference type="Gene3D" id="3.40.50.1000">
    <property type="entry name" value="HAD superfamily/HAD-like"/>
    <property type="match status" value="1"/>
</dbReference>
<feature type="region of interest" description="Disordered" evidence="1">
    <location>
        <begin position="321"/>
        <end position="355"/>
    </location>
</feature>
<dbReference type="Proteomes" id="UP001497522">
    <property type="component" value="Chromosome 2"/>
</dbReference>
<dbReference type="InterPro" id="IPR050365">
    <property type="entry name" value="TIM50"/>
</dbReference>
<feature type="compositionally biased region" description="Basic and acidic residues" evidence="1">
    <location>
        <begin position="902"/>
        <end position="914"/>
    </location>
</feature>
<name>A0ABP1B708_9BRYO</name>
<feature type="compositionally biased region" description="Basic and acidic residues" evidence="1">
    <location>
        <begin position="285"/>
        <end position="294"/>
    </location>
</feature>
<feature type="region of interest" description="Disordered" evidence="1">
    <location>
        <begin position="898"/>
        <end position="951"/>
    </location>
</feature>
<dbReference type="EMBL" id="OZ023703">
    <property type="protein sequence ID" value="CAK9870948.1"/>
    <property type="molecule type" value="Genomic_DNA"/>
</dbReference>